<feature type="compositionally biased region" description="Low complexity" evidence="2">
    <location>
        <begin position="163"/>
        <end position="174"/>
    </location>
</feature>
<feature type="compositionally biased region" description="Basic and acidic residues" evidence="2">
    <location>
        <begin position="332"/>
        <end position="341"/>
    </location>
</feature>
<proteinExistence type="predicted"/>
<sequence length="663" mass="69237">MEDAQGNDMELDADEALARALQREELHLRPRPRRAPPGDLAYMQALEAPQLATSSSTNAGVIPSAAARNGQDADQPSSCPDQSDNPSKGVNPDVDGARVSPAVTPRASSSAMLAAKRLCTVTHKTQSAEAGTTTSTIPPASPSKALPPLENGEAPKRSAHQPSPRSNASSSSVRQGGGGGRADGEEERASSKRKEPSGSAHEAAGNSESHSIDTWRGKKSKLSDPSPSAEKTEASEGGSWEMLKLLAAESINAATTASQSAARSQDASAAAAAGHPTPVSKTDEADPAAEGRPSRSAAELKDAAAAGGKESCGEQAKHSATSKEQAQKKRSARSEPKRQEEAVPVPPKTGNLQAWRQALSTRELQVLYKDMFGVATKVHNKDWILSKISEGRGQKGLPPLASASGKASSSPRNPTSAPAAVPAAKPVPAPAESVDTAWTRCSRNDGKNWRCSEKAVQGHKHCQKHLRWVNGSAVGDKYSSMSEVEDLSSAQAQQGPQSPALQTGSSKDKANGHVARAAQSIKLPPNGSSRGAEIKPKAENDLPSPYKFKSLKSKWLSAYQEECREAATDGLSPSSSAHGQVATESKPVTEEADGRWEALVAASAADPEGAAGGSLHNGSVKGDDRETEVKLTKSTRKKQTGVQLEGSNDEMRVANSLRQIPAS</sequence>
<dbReference type="AlphaFoldDB" id="A0AAE0GW27"/>
<feature type="compositionally biased region" description="Low complexity" evidence="2">
    <location>
        <begin position="487"/>
        <end position="502"/>
    </location>
</feature>
<feature type="compositionally biased region" description="Low complexity" evidence="2">
    <location>
        <begin position="417"/>
        <end position="426"/>
    </location>
</feature>
<feature type="compositionally biased region" description="Low complexity" evidence="2">
    <location>
        <begin position="132"/>
        <end position="149"/>
    </location>
</feature>
<protein>
    <recommendedName>
        <fullName evidence="3">WRC domain-containing protein</fullName>
    </recommendedName>
</protein>
<feature type="compositionally biased region" description="Polar residues" evidence="2">
    <location>
        <begin position="405"/>
        <end position="416"/>
    </location>
</feature>
<feature type="domain" description="WRC" evidence="3">
    <location>
        <begin position="435"/>
        <end position="486"/>
    </location>
</feature>
<feature type="region of interest" description="Disordered" evidence="2">
    <location>
        <begin position="390"/>
        <end position="446"/>
    </location>
</feature>
<gene>
    <name evidence="4" type="ORF">CYMTET_7242</name>
</gene>
<evidence type="ECO:0000256" key="1">
    <source>
        <dbReference type="ARBA" id="ARBA00023242"/>
    </source>
</evidence>
<organism evidence="4 5">
    <name type="scientific">Cymbomonas tetramitiformis</name>
    <dbReference type="NCBI Taxonomy" id="36881"/>
    <lineage>
        <taxon>Eukaryota</taxon>
        <taxon>Viridiplantae</taxon>
        <taxon>Chlorophyta</taxon>
        <taxon>Pyramimonadophyceae</taxon>
        <taxon>Pyramimonadales</taxon>
        <taxon>Pyramimonadaceae</taxon>
        <taxon>Cymbomonas</taxon>
    </lineage>
</organism>
<dbReference type="Pfam" id="PF08879">
    <property type="entry name" value="WRC"/>
    <property type="match status" value="1"/>
</dbReference>
<feature type="compositionally biased region" description="Basic and acidic residues" evidence="2">
    <location>
        <begin position="587"/>
        <end position="596"/>
    </location>
</feature>
<keyword evidence="1" id="KW-0539">Nucleus</keyword>
<evidence type="ECO:0000256" key="2">
    <source>
        <dbReference type="SAM" id="MobiDB-lite"/>
    </source>
</evidence>
<feature type="region of interest" description="Disordered" evidence="2">
    <location>
        <begin position="253"/>
        <end position="353"/>
    </location>
</feature>
<feature type="region of interest" description="Disordered" evidence="2">
    <location>
        <begin position="1"/>
        <end position="111"/>
    </location>
</feature>
<feature type="compositionally biased region" description="Polar residues" evidence="2">
    <location>
        <begin position="72"/>
        <end position="88"/>
    </location>
</feature>
<feature type="region of interest" description="Disordered" evidence="2">
    <location>
        <begin position="123"/>
        <end position="238"/>
    </location>
</feature>
<evidence type="ECO:0000313" key="5">
    <source>
        <dbReference type="Proteomes" id="UP001190700"/>
    </source>
</evidence>
<feature type="compositionally biased region" description="Acidic residues" evidence="2">
    <location>
        <begin position="1"/>
        <end position="15"/>
    </location>
</feature>
<name>A0AAE0GW27_9CHLO</name>
<dbReference type="PROSITE" id="PS51667">
    <property type="entry name" value="WRC"/>
    <property type="match status" value="1"/>
</dbReference>
<accession>A0AAE0GW27</accession>
<dbReference type="Proteomes" id="UP001190700">
    <property type="component" value="Unassembled WGS sequence"/>
</dbReference>
<evidence type="ECO:0000313" key="4">
    <source>
        <dbReference type="EMBL" id="KAK3285143.1"/>
    </source>
</evidence>
<keyword evidence="5" id="KW-1185">Reference proteome</keyword>
<feature type="region of interest" description="Disordered" evidence="2">
    <location>
        <begin position="564"/>
        <end position="663"/>
    </location>
</feature>
<feature type="compositionally biased region" description="Basic and acidic residues" evidence="2">
    <location>
        <begin position="621"/>
        <end position="631"/>
    </location>
</feature>
<dbReference type="EMBL" id="LGRX02001950">
    <property type="protein sequence ID" value="KAK3285143.1"/>
    <property type="molecule type" value="Genomic_DNA"/>
</dbReference>
<feature type="region of interest" description="Disordered" evidence="2">
    <location>
        <begin position="480"/>
        <end position="546"/>
    </location>
</feature>
<dbReference type="InterPro" id="IPR014977">
    <property type="entry name" value="WRC_dom"/>
</dbReference>
<reference evidence="4 5" key="1">
    <citation type="journal article" date="2015" name="Genome Biol. Evol.">
        <title>Comparative Genomics of a Bacterivorous Green Alga Reveals Evolutionary Causalities and Consequences of Phago-Mixotrophic Mode of Nutrition.</title>
        <authorList>
            <person name="Burns J.A."/>
            <person name="Paasch A."/>
            <person name="Narechania A."/>
            <person name="Kim E."/>
        </authorList>
    </citation>
    <scope>NUCLEOTIDE SEQUENCE [LARGE SCALE GENOMIC DNA]</scope>
    <source>
        <strain evidence="4 5">PLY_AMNH</strain>
    </source>
</reference>
<feature type="compositionally biased region" description="Basic and acidic residues" evidence="2">
    <location>
        <begin position="187"/>
        <end position="196"/>
    </location>
</feature>
<evidence type="ECO:0000259" key="3">
    <source>
        <dbReference type="PROSITE" id="PS51667"/>
    </source>
</evidence>
<comment type="caution">
    <text evidence="4">The sequence shown here is derived from an EMBL/GenBank/DDBJ whole genome shotgun (WGS) entry which is preliminary data.</text>
</comment>
<feature type="compositionally biased region" description="Low complexity" evidence="2">
    <location>
        <begin position="253"/>
        <end position="273"/>
    </location>
</feature>